<accession>A0A6J4KRA2</accession>
<dbReference type="AlphaFoldDB" id="A0A6J4KRA2"/>
<dbReference type="EMBL" id="CADCUB010000037">
    <property type="protein sequence ID" value="CAA9313364.1"/>
    <property type="molecule type" value="Genomic_DNA"/>
</dbReference>
<protein>
    <recommendedName>
        <fullName evidence="1">VanZ-like domain-containing protein</fullName>
    </recommendedName>
</protein>
<sequence length="80" mass="8325">MHALLFLLLAATARLRFGGGSGVLAAVLAYAALSEVVQAVLLSRRSGDLLDLLADTAGALVGWELVRRRHLRTGAGRTAG</sequence>
<name>A0A6J4KRA2_9ACTN</name>
<proteinExistence type="predicted"/>
<dbReference type="Pfam" id="PF04892">
    <property type="entry name" value="VanZ"/>
    <property type="match status" value="1"/>
</dbReference>
<reference evidence="2" key="1">
    <citation type="submission" date="2020-02" db="EMBL/GenBank/DDBJ databases">
        <authorList>
            <person name="Meier V. D."/>
        </authorList>
    </citation>
    <scope>NUCLEOTIDE SEQUENCE</scope>
    <source>
        <strain evidence="2">AVDCRST_MAG07</strain>
    </source>
</reference>
<feature type="domain" description="VanZ-like" evidence="1">
    <location>
        <begin position="5"/>
        <end position="66"/>
    </location>
</feature>
<evidence type="ECO:0000313" key="2">
    <source>
        <dbReference type="EMBL" id="CAA9313364.1"/>
    </source>
</evidence>
<organism evidence="2">
    <name type="scientific">uncultured Frankineae bacterium</name>
    <dbReference type="NCBI Taxonomy" id="437475"/>
    <lineage>
        <taxon>Bacteria</taxon>
        <taxon>Bacillati</taxon>
        <taxon>Actinomycetota</taxon>
        <taxon>Actinomycetes</taxon>
        <taxon>Frankiales</taxon>
        <taxon>environmental samples</taxon>
    </lineage>
</organism>
<evidence type="ECO:0000259" key="1">
    <source>
        <dbReference type="Pfam" id="PF04892"/>
    </source>
</evidence>
<dbReference type="InterPro" id="IPR006976">
    <property type="entry name" value="VanZ-like"/>
</dbReference>
<gene>
    <name evidence="2" type="ORF">AVDCRST_MAG07-651</name>
</gene>